<name>A0AAN8IUN6_TRICO</name>
<reference evidence="1 2" key="1">
    <citation type="submission" date="2019-10" db="EMBL/GenBank/DDBJ databases">
        <title>Assembly and Annotation for the nematode Trichostrongylus colubriformis.</title>
        <authorList>
            <person name="Martin J."/>
        </authorList>
    </citation>
    <scope>NUCLEOTIDE SEQUENCE [LARGE SCALE GENOMIC DNA]</scope>
    <source>
        <strain evidence="1">G859</strain>
        <tissue evidence="1">Whole worm</tissue>
    </source>
</reference>
<gene>
    <name evidence="1" type="ORF">GCK32_017017</name>
</gene>
<organism evidence="1 2">
    <name type="scientific">Trichostrongylus colubriformis</name>
    <name type="common">Black scour worm</name>
    <dbReference type="NCBI Taxonomy" id="6319"/>
    <lineage>
        <taxon>Eukaryota</taxon>
        <taxon>Metazoa</taxon>
        <taxon>Ecdysozoa</taxon>
        <taxon>Nematoda</taxon>
        <taxon>Chromadorea</taxon>
        <taxon>Rhabditida</taxon>
        <taxon>Rhabditina</taxon>
        <taxon>Rhabditomorpha</taxon>
        <taxon>Strongyloidea</taxon>
        <taxon>Trichostrongylidae</taxon>
        <taxon>Trichostrongylus</taxon>
    </lineage>
</organism>
<evidence type="ECO:0000313" key="1">
    <source>
        <dbReference type="EMBL" id="KAK5984288.1"/>
    </source>
</evidence>
<keyword evidence="2" id="KW-1185">Reference proteome</keyword>
<sequence length="141" mass="16730">MGIRDVDDDTRYWSTFMVTKHLQWEDIKSDSDCAYEVFQQQTSIASMIQLQWSYIRTEESFLLGTPAHKIRTVAKQMEDMMLTSVRISRMGMRYVCTLRFYKEHMFVGRSEKPKEECERDAEATLLQLDKSMKRFEASSRT</sequence>
<dbReference type="EMBL" id="WIXE01003048">
    <property type="protein sequence ID" value="KAK5984288.1"/>
    <property type="molecule type" value="Genomic_DNA"/>
</dbReference>
<dbReference type="AlphaFoldDB" id="A0AAN8IUN6"/>
<proteinExistence type="predicted"/>
<dbReference type="Proteomes" id="UP001331761">
    <property type="component" value="Unassembled WGS sequence"/>
</dbReference>
<evidence type="ECO:0000313" key="2">
    <source>
        <dbReference type="Proteomes" id="UP001331761"/>
    </source>
</evidence>
<comment type="caution">
    <text evidence="1">The sequence shown here is derived from an EMBL/GenBank/DDBJ whole genome shotgun (WGS) entry which is preliminary data.</text>
</comment>
<accession>A0AAN8IUN6</accession>
<protein>
    <submittedName>
        <fullName evidence="1">Uncharacterized protein</fullName>
    </submittedName>
</protein>